<gene>
    <name evidence="1" type="ORF">GCM10010319_61020</name>
</gene>
<keyword evidence="2" id="KW-1185">Reference proteome</keyword>
<evidence type="ECO:0000313" key="2">
    <source>
        <dbReference type="Proteomes" id="UP001500063"/>
    </source>
</evidence>
<dbReference type="EMBL" id="BAAABW010000031">
    <property type="protein sequence ID" value="GAA0374301.1"/>
    <property type="molecule type" value="Genomic_DNA"/>
</dbReference>
<protein>
    <submittedName>
        <fullName evidence="1">Uncharacterized protein</fullName>
    </submittedName>
</protein>
<accession>A0ABN0XVX0</accession>
<evidence type="ECO:0000313" key="1">
    <source>
        <dbReference type="EMBL" id="GAA0374301.1"/>
    </source>
</evidence>
<name>A0ABN0XVX0_9ACTN</name>
<dbReference type="Proteomes" id="UP001500063">
    <property type="component" value="Unassembled WGS sequence"/>
</dbReference>
<reference evidence="1 2" key="1">
    <citation type="journal article" date="2019" name="Int. J. Syst. Evol. Microbiol.">
        <title>The Global Catalogue of Microorganisms (GCM) 10K type strain sequencing project: providing services to taxonomists for standard genome sequencing and annotation.</title>
        <authorList>
            <consortium name="The Broad Institute Genomics Platform"/>
            <consortium name="The Broad Institute Genome Sequencing Center for Infectious Disease"/>
            <person name="Wu L."/>
            <person name="Ma J."/>
        </authorList>
    </citation>
    <scope>NUCLEOTIDE SEQUENCE [LARGE SCALE GENOMIC DNA]</scope>
    <source>
        <strain evidence="1 2">JCM 4565</strain>
    </source>
</reference>
<comment type="caution">
    <text evidence="1">The sequence shown here is derived from an EMBL/GenBank/DDBJ whole genome shotgun (WGS) entry which is preliminary data.</text>
</comment>
<proteinExistence type="predicted"/>
<organism evidence="1 2">
    <name type="scientific">Streptomyces blastmyceticus</name>
    <dbReference type="NCBI Taxonomy" id="68180"/>
    <lineage>
        <taxon>Bacteria</taxon>
        <taxon>Bacillati</taxon>
        <taxon>Actinomycetota</taxon>
        <taxon>Actinomycetes</taxon>
        <taxon>Kitasatosporales</taxon>
        <taxon>Streptomycetaceae</taxon>
        <taxon>Streptomyces</taxon>
    </lineage>
</organism>
<sequence>MTPASLRRRPLSLLPAPELVSLIDDPDGLYADSPEGWWTQYGGAVDARSGVVYIPREADHPPCRFPCDLCAERRQH</sequence>